<dbReference type="AlphaFoldDB" id="A0A486XI63"/>
<dbReference type="Pfam" id="PF01904">
    <property type="entry name" value="DUF72"/>
    <property type="match status" value="1"/>
</dbReference>
<organism evidence="1">
    <name type="scientific">Rheinheimera sp. BAL341</name>
    <dbReference type="NCBI Taxonomy" id="1708203"/>
    <lineage>
        <taxon>Bacteria</taxon>
        <taxon>Pseudomonadati</taxon>
        <taxon>Pseudomonadota</taxon>
        <taxon>Gammaproteobacteria</taxon>
        <taxon>Chromatiales</taxon>
        <taxon>Chromatiaceae</taxon>
        <taxon>Rheinheimera</taxon>
    </lineage>
</organism>
<dbReference type="PANTHER" id="PTHR30348:SF9">
    <property type="entry name" value="UPF0759 PROTEIN YECE"/>
    <property type="match status" value="1"/>
</dbReference>
<reference evidence="1" key="1">
    <citation type="submission" date="2019-04" db="EMBL/GenBank/DDBJ databases">
        <authorList>
            <person name="Brambilla D."/>
        </authorList>
    </citation>
    <scope>NUCLEOTIDE SEQUENCE</scope>
    <source>
        <strain evidence="1">BAL1</strain>
    </source>
</reference>
<dbReference type="SUPFAM" id="SSF117396">
    <property type="entry name" value="TM1631-like"/>
    <property type="match status" value="1"/>
</dbReference>
<evidence type="ECO:0000313" key="1">
    <source>
        <dbReference type="EMBL" id="VHO02234.1"/>
    </source>
</evidence>
<evidence type="ECO:0008006" key="2">
    <source>
        <dbReference type="Google" id="ProtNLM"/>
    </source>
</evidence>
<dbReference type="Gene3D" id="3.20.20.410">
    <property type="entry name" value="Protein of unknown function UPF0759"/>
    <property type="match status" value="1"/>
</dbReference>
<protein>
    <recommendedName>
        <fullName evidence="2">DUF72 domain-containing protein</fullName>
    </recommendedName>
</protein>
<dbReference type="EMBL" id="CAAJGR010000059">
    <property type="protein sequence ID" value="VHO02234.1"/>
    <property type="molecule type" value="Genomic_DNA"/>
</dbReference>
<dbReference type="InterPro" id="IPR036520">
    <property type="entry name" value="UPF0759_sf"/>
</dbReference>
<accession>A0A486XI63</accession>
<dbReference type="InterPro" id="IPR002763">
    <property type="entry name" value="DUF72"/>
</dbReference>
<name>A0A486XI63_9GAMM</name>
<gene>
    <name evidence="1" type="ORF">BAL341_644</name>
</gene>
<proteinExistence type="predicted"/>
<dbReference type="PANTHER" id="PTHR30348">
    <property type="entry name" value="UNCHARACTERIZED PROTEIN YECE"/>
    <property type="match status" value="1"/>
</dbReference>
<sequence>MLYLGCPAWASAQWKGSLYAIDTKAADFLSVYSQYFNSVEGNTTFYSDPTADTLLRWRLQTADNFRFVLKVPQRISHQNSGDIIEPLRDWLNNLAALEYKLAMVHLQLPAHFGPDRLGHISAMVKQISQHYRCALEVRHLAFFDKATHEISLHKMLQLNDAERVIFDSRALFSVPASSPALLDAQAKKPQLPVHAISFSQTPMLRFIGTDNMDLNRQFYQPWLVKIKQWLAQGKHPYCFFHTPDNHLAPILCRQFVQDLQYSHACSAPWPGEQQYSLL</sequence>